<dbReference type="EMBL" id="JANPWB010000007">
    <property type="protein sequence ID" value="KAJ1171091.1"/>
    <property type="molecule type" value="Genomic_DNA"/>
</dbReference>
<keyword evidence="2" id="KW-1185">Reference proteome</keyword>
<evidence type="ECO:0000313" key="1">
    <source>
        <dbReference type="EMBL" id="KAJ1171091.1"/>
    </source>
</evidence>
<dbReference type="Proteomes" id="UP001066276">
    <property type="component" value="Chromosome 4_1"/>
</dbReference>
<gene>
    <name evidence="1" type="ORF">NDU88_002962</name>
</gene>
<reference evidence="1" key="1">
    <citation type="journal article" date="2022" name="bioRxiv">
        <title>Sequencing and chromosome-scale assembly of the giantPleurodeles waltlgenome.</title>
        <authorList>
            <person name="Brown T."/>
            <person name="Elewa A."/>
            <person name="Iarovenko S."/>
            <person name="Subramanian E."/>
            <person name="Araus A.J."/>
            <person name="Petzold A."/>
            <person name="Susuki M."/>
            <person name="Suzuki K.-i.T."/>
            <person name="Hayashi T."/>
            <person name="Toyoda A."/>
            <person name="Oliveira C."/>
            <person name="Osipova E."/>
            <person name="Leigh N.D."/>
            <person name="Simon A."/>
            <person name="Yun M.H."/>
        </authorList>
    </citation>
    <scope>NUCLEOTIDE SEQUENCE</scope>
    <source>
        <strain evidence="1">20211129_DDA</strain>
        <tissue evidence="1">Liver</tissue>
    </source>
</reference>
<protein>
    <submittedName>
        <fullName evidence="1">Uncharacterized protein</fullName>
    </submittedName>
</protein>
<sequence length="70" mass="7075">MCGVSGVPHVEGAELGLLHAPPLHKDAGWLAGAAVPLDPRCWSGGWNLRGWADGMGWIMVLAGGCAAVAG</sequence>
<evidence type="ECO:0000313" key="2">
    <source>
        <dbReference type="Proteomes" id="UP001066276"/>
    </source>
</evidence>
<organism evidence="1 2">
    <name type="scientific">Pleurodeles waltl</name>
    <name type="common">Iberian ribbed newt</name>
    <dbReference type="NCBI Taxonomy" id="8319"/>
    <lineage>
        <taxon>Eukaryota</taxon>
        <taxon>Metazoa</taxon>
        <taxon>Chordata</taxon>
        <taxon>Craniata</taxon>
        <taxon>Vertebrata</taxon>
        <taxon>Euteleostomi</taxon>
        <taxon>Amphibia</taxon>
        <taxon>Batrachia</taxon>
        <taxon>Caudata</taxon>
        <taxon>Salamandroidea</taxon>
        <taxon>Salamandridae</taxon>
        <taxon>Pleurodelinae</taxon>
        <taxon>Pleurodeles</taxon>
    </lineage>
</organism>
<dbReference type="AlphaFoldDB" id="A0AAV7T3Z2"/>
<comment type="caution">
    <text evidence="1">The sequence shown here is derived from an EMBL/GenBank/DDBJ whole genome shotgun (WGS) entry which is preliminary data.</text>
</comment>
<name>A0AAV7T3Z2_PLEWA</name>
<proteinExistence type="predicted"/>
<accession>A0AAV7T3Z2</accession>